<evidence type="ECO:0000256" key="6">
    <source>
        <dbReference type="ARBA" id="ARBA00022857"/>
    </source>
</evidence>
<dbReference type="Gene3D" id="3.40.50.720">
    <property type="entry name" value="NAD(P)-binding Rossmann-like Domain"/>
    <property type="match status" value="1"/>
</dbReference>
<accession>A0A9X4LX34</accession>
<dbReference type="GO" id="GO:0004324">
    <property type="term" value="F:ferredoxin-NADP+ reductase activity"/>
    <property type="evidence" value="ECO:0007669"/>
    <property type="project" value="UniProtKB-EC"/>
</dbReference>
<organism evidence="12 13">
    <name type="scientific">Speluncibacter jeojiensis</name>
    <dbReference type="NCBI Taxonomy" id="2710754"/>
    <lineage>
        <taxon>Bacteria</taxon>
        <taxon>Bacillati</taxon>
        <taxon>Actinomycetota</taxon>
        <taxon>Actinomycetes</taxon>
        <taxon>Mycobacteriales</taxon>
        <taxon>Speluncibacteraceae</taxon>
        <taxon>Speluncibacter</taxon>
    </lineage>
</organism>
<dbReference type="InterPro" id="IPR017896">
    <property type="entry name" value="4Fe4S_Fe-S-bd"/>
</dbReference>
<comment type="cofactor">
    <cofactor evidence="1">
        <name>FAD</name>
        <dbReference type="ChEBI" id="CHEBI:57692"/>
    </cofactor>
</comment>
<evidence type="ECO:0000256" key="4">
    <source>
        <dbReference type="ARBA" id="ARBA00022723"/>
    </source>
</evidence>
<evidence type="ECO:0000256" key="10">
    <source>
        <dbReference type="ARBA" id="ARBA00047776"/>
    </source>
</evidence>
<dbReference type="Gene3D" id="3.50.50.60">
    <property type="entry name" value="FAD/NAD(P)-binding domain"/>
    <property type="match status" value="1"/>
</dbReference>
<name>A0A9X4LX34_9ACTN</name>
<keyword evidence="6" id="KW-0521">NADP</keyword>
<feature type="domain" description="4Fe-4S ferredoxin-type" evidence="11">
    <location>
        <begin position="1"/>
        <end position="29"/>
    </location>
</feature>
<evidence type="ECO:0000259" key="11">
    <source>
        <dbReference type="PROSITE" id="PS51379"/>
    </source>
</evidence>
<evidence type="ECO:0000256" key="3">
    <source>
        <dbReference type="ARBA" id="ARBA00022630"/>
    </source>
</evidence>
<dbReference type="RefSeq" id="WP_332518841.1">
    <property type="nucleotide sequence ID" value="NZ_JANRHA010000001.1"/>
</dbReference>
<evidence type="ECO:0000256" key="7">
    <source>
        <dbReference type="ARBA" id="ARBA00023002"/>
    </source>
</evidence>
<proteinExistence type="predicted"/>
<dbReference type="GO" id="GO:0046872">
    <property type="term" value="F:metal ion binding"/>
    <property type="evidence" value="ECO:0007669"/>
    <property type="project" value="UniProtKB-KW"/>
</dbReference>
<dbReference type="EMBL" id="JANRHA010000001">
    <property type="protein sequence ID" value="MDG3012940.1"/>
    <property type="molecule type" value="Genomic_DNA"/>
</dbReference>
<dbReference type="SUPFAM" id="SSF54862">
    <property type="entry name" value="4Fe-4S ferredoxins"/>
    <property type="match status" value="1"/>
</dbReference>
<evidence type="ECO:0000313" key="13">
    <source>
        <dbReference type="Proteomes" id="UP001152755"/>
    </source>
</evidence>
<dbReference type="InterPro" id="IPR023753">
    <property type="entry name" value="FAD/NAD-binding_dom"/>
</dbReference>
<comment type="catalytic activity">
    <reaction evidence="10">
        <text>2 reduced [2Fe-2S]-[ferredoxin] + NADP(+) + H(+) = 2 oxidized [2Fe-2S]-[ferredoxin] + NADPH</text>
        <dbReference type="Rhea" id="RHEA:20125"/>
        <dbReference type="Rhea" id="RHEA-COMP:10000"/>
        <dbReference type="Rhea" id="RHEA-COMP:10001"/>
        <dbReference type="ChEBI" id="CHEBI:15378"/>
        <dbReference type="ChEBI" id="CHEBI:33737"/>
        <dbReference type="ChEBI" id="CHEBI:33738"/>
        <dbReference type="ChEBI" id="CHEBI:57783"/>
        <dbReference type="ChEBI" id="CHEBI:58349"/>
        <dbReference type="EC" id="1.18.1.2"/>
    </reaction>
</comment>
<gene>
    <name evidence="12" type="ORF">NVS88_00010</name>
</gene>
<dbReference type="InterPro" id="IPR017900">
    <property type="entry name" value="4Fe4S_Fe_S_CS"/>
</dbReference>
<keyword evidence="5" id="KW-0274">FAD</keyword>
<dbReference type="InterPro" id="IPR036188">
    <property type="entry name" value="FAD/NAD-bd_sf"/>
</dbReference>
<dbReference type="Pfam" id="PF00037">
    <property type="entry name" value="Fer4"/>
    <property type="match status" value="1"/>
</dbReference>
<sequence length="572" mass="60660">MPHVVTQSCCSDGSCVYACPVNCIHPTPDEPDFLTAEMLHVDPVACVDCGACVTACPVGAILPHGKLSEEQLPFLEINADFYKQPRERPLLAPMIESTTARADLGGLRVAVVGSGPAGMYAADEILRQAGAQVNVFDRLPAPYGLVRAGVAPDHQHTKQVTDLYDKVSREPGFQFFLKVEVGDVAAGADVSHEELLAHHHAVIYAVGASSDRRLDVPGADLPGIASATEFVGWYNGHPDHAHRTFDLSHRRVVIVGNGNVALDVARILASDPDRLAGTDISGAALAALRGSKVEEIVVVGRRGAAQSAFTLPELTGLVAGTDYRVVVDRDGEIISSQEEHRLHEGGLGHAADHKLAVLGQLPSASDDAVAGGKRIVLRYLLSPKGFDGSDRVEAAEFASGAFTADGIDYADEPVRIETGLVLTSVGYHGRRVADLPFDPATGTVPNDGGKVTDSPGAYVTGWIKRGPSGFIGTNKSCAHDTVEQLLADVNAGPGRTVGTQAELTALVRRRRPDMVDREGWAALDAAERRAGATQGRVRDKIIDADEAVRTALAVAPPAPERRFTLRRKSSVR</sequence>
<dbReference type="SUPFAM" id="SSF51971">
    <property type="entry name" value="Nucleotide-binding domain"/>
    <property type="match status" value="1"/>
</dbReference>
<reference evidence="12" key="1">
    <citation type="submission" date="2022-08" db="EMBL/GenBank/DDBJ databases">
        <title>Genome analysis of Corynebacteriales strain.</title>
        <authorList>
            <person name="Lee S.D."/>
        </authorList>
    </citation>
    <scope>NUCLEOTIDE SEQUENCE</scope>
    <source>
        <strain evidence="12">D3-21</strain>
    </source>
</reference>
<evidence type="ECO:0000256" key="8">
    <source>
        <dbReference type="ARBA" id="ARBA00023004"/>
    </source>
</evidence>
<dbReference type="PRINTS" id="PR00419">
    <property type="entry name" value="ADXRDTASE"/>
</dbReference>
<dbReference type="InterPro" id="IPR055275">
    <property type="entry name" value="Ferredox_Rdtase"/>
</dbReference>
<keyword evidence="13" id="KW-1185">Reference proteome</keyword>
<dbReference type="EC" id="1.18.1.2" evidence="2"/>
<dbReference type="Pfam" id="PF07992">
    <property type="entry name" value="Pyr_redox_2"/>
    <property type="match status" value="1"/>
</dbReference>
<evidence type="ECO:0000256" key="1">
    <source>
        <dbReference type="ARBA" id="ARBA00001974"/>
    </source>
</evidence>
<keyword evidence="4" id="KW-0479">Metal-binding</keyword>
<dbReference type="GO" id="GO:0051536">
    <property type="term" value="F:iron-sulfur cluster binding"/>
    <property type="evidence" value="ECO:0007669"/>
    <property type="project" value="UniProtKB-KW"/>
</dbReference>
<dbReference type="AlphaFoldDB" id="A0A9X4LX34"/>
<keyword evidence="3" id="KW-0285">Flavoprotein</keyword>
<protein>
    <recommendedName>
        <fullName evidence="2">ferredoxin--NADP(+) reductase</fullName>
        <ecNumber evidence="2">1.18.1.2</ecNumber>
    </recommendedName>
</protein>
<evidence type="ECO:0000256" key="9">
    <source>
        <dbReference type="ARBA" id="ARBA00023014"/>
    </source>
</evidence>
<feature type="domain" description="4Fe-4S ferredoxin-type" evidence="11">
    <location>
        <begin position="37"/>
        <end position="66"/>
    </location>
</feature>
<comment type="caution">
    <text evidence="12">The sequence shown here is derived from an EMBL/GenBank/DDBJ whole genome shotgun (WGS) entry which is preliminary data.</text>
</comment>
<dbReference type="PROSITE" id="PS00198">
    <property type="entry name" value="4FE4S_FER_1"/>
    <property type="match status" value="1"/>
</dbReference>
<evidence type="ECO:0000256" key="2">
    <source>
        <dbReference type="ARBA" id="ARBA00013223"/>
    </source>
</evidence>
<keyword evidence="7" id="KW-0560">Oxidoreductase</keyword>
<dbReference type="PANTHER" id="PTHR48467">
    <property type="entry name" value="GLUTAMATE SYNTHASE 1 [NADH], CHLOROPLASTIC-LIKE"/>
    <property type="match status" value="1"/>
</dbReference>
<dbReference type="Proteomes" id="UP001152755">
    <property type="component" value="Unassembled WGS sequence"/>
</dbReference>
<dbReference type="PANTHER" id="PTHR48467:SF1">
    <property type="entry name" value="GLUTAMATE SYNTHASE 1 [NADH], CHLOROPLASTIC-LIKE"/>
    <property type="match status" value="1"/>
</dbReference>
<dbReference type="Gene3D" id="3.30.70.20">
    <property type="match status" value="1"/>
</dbReference>
<dbReference type="PROSITE" id="PS51379">
    <property type="entry name" value="4FE4S_FER_2"/>
    <property type="match status" value="2"/>
</dbReference>
<evidence type="ECO:0000256" key="5">
    <source>
        <dbReference type="ARBA" id="ARBA00022827"/>
    </source>
</evidence>
<evidence type="ECO:0000313" key="12">
    <source>
        <dbReference type="EMBL" id="MDG3012940.1"/>
    </source>
</evidence>
<keyword evidence="8" id="KW-0408">Iron</keyword>
<keyword evidence="9" id="KW-0411">Iron-sulfur</keyword>